<accession>A0ABY4FVV2</accession>
<dbReference type="PANTHER" id="PTHR30055">
    <property type="entry name" value="HTH-TYPE TRANSCRIPTIONAL REGULATOR RUTR"/>
    <property type="match status" value="1"/>
</dbReference>
<evidence type="ECO:0000256" key="4">
    <source>
        <dbReference type="PROSITE-ProRule" id="PRU00335"/>
    </source>
</evidence>
<protein>
    <submittedName>
        <fullName evidence="6">TetR/AcrR family transcriptional regulator</fullName>
    </submittedName>
</protein>
<keyword evidence="2 4" id="KW-0238">DNA-binding</keyword>
<dbReference type="Proteomes" id="UP000831775">
    <property type="component" value="Chromosome"/>
</dbReference>
<evidence type="ECO:0000313" key="6">
    <source>
        <dbReference type="EMBL" id="UOQ60294.1"/>
    </source>
</evidence>
<dbReference type="SUPFAM" id="SSF48498">
    <property type="entry name" value="Tetracyclin repressor-like, C-terminal domain"/>
    <property type="match status" value="1"/>
</dbReference>
<dbReference type="InterPro" id="IPR009057">
    <property type="entry name" value="Homeodomain-like_sf"/>
</dbReference>
<keyword evidence="3" id="KW-0804">Transcription</keyword>
<gene>
    <name evidence="6" type="ORF">MUN76_14865</name>
</gene>
<dbReference type="RefSeq" id="WP_244685808.1">
    <property type="nucleotide sequence ID" value="NZ_CP095043.1"/>
</dbReference>
<proteinExistence type="predicted"/>
<organism evidence="6 7">
    <name type="scientific">Leucobacter rhizosphaerae</name>
    <dbReference type="NCBI Taxonomy" id="2932245"/>
    <lineage>
        <taxon>Bacteria</taxon>
        <taxon>Bacillati</taxon>
        <taxon>Actinomycetota</taxon>
        <taxon>Actinomycetes</taxon>
        <taxon>Micrococcales</taxon>
        <taxon>Microbacteriaceae</taxon>
        <taxon>Leucobacter</taxon>
    </lineage>
</organism>
<name>A0ABY4FVV2_9MICO</name>
<dbReference type="InterPro" id="IPR036271">
    <property type="entry name" value="Tet_transcr_reg_TetR-rel_C_sf"/>
</dbReference>
<evidence type="ECO:0000256" key="2">
    <source>
        <dbReference type="ARBA" id="ARBA00023125"/>
    </source>
</evidence>
<keyword evidence="7" id="KW-1185">Reference proteome</keyword>
<dbReference type="SUPFAM" id="SSF46689">
    <property type="entry name" value="Homeodomain-like"/>
    <property type="match status" value="1"/>
</dbReference>
<reference evidence="6 7" key="1">
    <citation type="submission" date="2022-04" db="EMBL/GenBank/DDBJ databases">
        <title>Leucobacter sp. isolated from rhizosphere of onion.</title>
        <authorList>
            <person name="Won M."/>
            <person name="Lee C.-M."/>
            <person name="Woen H.-Y."/>
            <person name="Kwon S.-W."/>
        </authorList>
    </citation>
    <scope>NUCLEOTIDE SEQUENCE [LARGE SCALE GENOMIC DNA]</scope>
    <source>
        <strain evidence="6 7">H25R-14</strain>
    </source>
</reference>
<evidence type="ECO:0000313" key="7">
    <source>
        <dbReference type="Proteomes" id="UP000831775"/>
    </source>
</evidence>
<dbReference type="Gene3D" id="1.10.357.10">
    <property type="entry name" value="Tetracycline Repressor, domain 2"/>
    <property type="match status" value="1"/>
</dbReference>
<evidence type="ECO:0000259" key="5">
    <source>
        <dbReference type="PROSITE" id="PS50977"/>
    </source>
</evidence>
<feature type="DNA-binding region" description="H-T-H motif" evidence="4">
    <location>
        <begin position="33"/>
        <end position="52"/>
    </location>
</feature>
<dbReference type="Pfam" id="PF00440">
    <property type="entry name" value="TetR_N"/>
    <property type="match status" value="1"/>
</dbReference>
<evidence type="ECO:0000256" key="1">
    <source>
        <dbReference type="ARBA" id="ARBA00023015"/>
    </source>
</evidence>
<dbReference type="InterPro" id="IPR001647">
    <property type="entry name" value="HTH_TetR"/>
</dbReference>
<dbReference type="InterPro" id="IPR050109">
    <property type="entry name" value="HTH-type_TetR-like_transc_reg"/>
</dbReference>
<sequence length="238" mass="26038">MPTSPSFHAGVTPDRVVDAASDLTRESGLFSWSIRDLAKRLGVTPSVIYHHVGGKDLLCRRVVERAMAELPVPDPALPWQDWFRELLFSAVPVAHRYPGVARWLVMHGPTIPAALPMIEAGIESLRRAGFGDAIGSAYGVLLNNAMLTLSVHDERQQLEEDGPRDHVAMLQEFAHLAAPGPGLETLTRTLLAPYARGGEDAKSARAAYYRFNVETTIAGLESWLETADAPTRTPRRPA</sequence>
<dbReference type="PRINTS" id="PR00455">
    <property type="entry name" value="HTHTETR"/>
</dbReference>
<dbReference type="EMBL" id="CP095043">
    <property type="protein sequence ID" value="UOQ60294.1"/>
    <property type="molecule type" value="Genomic_DNA"/>
</dbReference>
<dbReference type="PROSITE" id="PS50977">
    <property type="entry name" value="HTH_TETR_2"/>
    <property type="match status" value="1"/>
</dbReference>
<keyword evidence="1" id="KW-0805">Transcription regulation</keyword>
<dbReference type="PANTHER" id="PTHR30055:SF151">
    <property type="entry name" value="TRANSCRIPTIONAL REGULATORY PROTEIN"/>
    <property type="match status" value="1"/>
</dbReference>
<evidence type="ECO:0000256" key="3">
    <source>
        <dbReference type="ARBA" id="ARBA00023163"/>
    </source>
</evidence>
<feature type="domain" description="HTH tetR-type" evidence="5">
    <location>
        <begin position="10"/>
        <end position="70"/>
    </location>
</feature>